<dbReference type="PROSITE" id="PS01313">
    <property type="entry name" value="LIPB"/>
    <property type="match status" value="1"/>
</dbReference>
<keyword evidence="12" id="KW-1185">Reference proteome</keyword>
<comment type="miscellaneous">
    <text evidence="5">In the reaction, the free carboxyl group of octanoic acid is attached via an amide linkage to the epsilon-amino group of a specific lysine residue of lipoyl domains of lipoate-dependent enzymes.</text>
</comment>
<dbReference type="PIRSF" id="PIRSF016262">
    <property type="entry name" value="LPLase"/>
    <property type="match status" value="1"/>
</dbReference>
<evidence type="ECO:0000256" key="1">
    <source>
        <dbReference type="ARBA" id="ARBA00004821"/>
    </source>
</evidence>
<evidence type="ECO:0000313" key="11">
    <source>
        <dbReference type="EMBL" id="AGF74575.1"/>
    </source>
</evidence>
<feature type="domain" description="BPL/LPL catalytic" evidence="10">
    <location>
        <begin position="54"/>
        <end position="242"/>
    </location>
</feature>
<comment type="similarity">
    <text evidence="5 6">Belongs to the LipB family.</text>
</comment>
<dbReference type="GO" id="GO:0033819">
    <property type="term" value="F:lipoyl(octanoyl) transferase activity"/>
    <property type="evidence" value="ECO:0007669"/>
    <property type="project" value="UniProtKB-EC"/>
</dbReference>
<dbReference type="Pfam" id="PF21948">
    <property type="entry name" value="LplA-B_cat"/>
    <property type="match status" value="1"/>
</dbReference>
<gene>
    <name evidence="5 11" type="primary">lipB</name>
    <name evidence="11" type="ordered locus">BAnh1_06960</name>
</gene>
<reference evidence="11 12" key="1">
    <citation type="journal article" date="2013" name="PLoS Genet.">
        <title>A gene transfer agent and a dynamic repertoire of secretion systems hold the keys to the explosive radiation of the emerging pathogen Bartonella.</title>
        <authorList>
            <person name="Guy L."/>
            <person name="Nystedt B."/>
            <person name="Toft C."/>
            <person name="Zaremba-Niedzwiedzka K."/>
            <person name="Berglund E.C."/>
            <person name="Granberg F."/>
            <person name="Naslund K."/>
            <person name="Eriksson A.S."/>
            <person name="Andersson S.G."/>
        </authorList>
    </citation>
    <scope>NUCLEOTIDE SEQUENCE [LARGE SCALE GENOMIC DNA]</scope>
    <source>
        <strain evidence="11 12">Aust/NH1</strain>
    </source>
</reference>
<dbReference type="KEGG" id="baus:BAnh1_06960"/>
<dbReference type="InterPro" id="IPR045864">
    <property type="entry name" value="aa-tRNA-synth_II/BPL/LPL"/>
</dbReference>
<evidence type="ECO:0000256" key="7">
    <source>
        <dbReference type="PIRSR" id="PIRSR016262-1"/>
    </source>
</evidence>
<evidence type="ECO:0000256" key="3">
    <source>
        <dbReference type="ARBA" id="ARBA00023315"/>
    </source>
</evidence>
<dbReference type="EC" id="2.3.1.181" evidence="5 6"/>
<dbReference type="AlphaFoldDB" id="M1P421"/>
<dbReference type="Proteomes" id="UP000011729">
    <property type="component" value="Chromosome"/>
</dbReference>
<dbReference type="NCBIfam" id="NF010925">
    <property type="entry name" value="PRK14345.1"/>
    <property type="match status" value="1"/>
</dbReference>
<dbReference type="OrthoDB" id="9787061at2"/>
<dbReference type="Gene3D" id="3.30.930.10">
    <property type="entry name" value="Bira Bifunctional Protein, Domain 2"/>
    <property type="match status" value="1"/>
</dbReference>
<evidence type="ECO:0000256" key="2">
    <source>
        <dbReference type="ARBA" id="ARBA00022679"/>
    </source>
</evidence>
<evidence type="ECO:0000313" key="12">
    <source>
        <dbReference type="Proteomes" id="UP000011729"/>
    </source>
</evidence>
<keyword evidence="5" id="KW-0963">Cytoplasm</keyword>
<comment type="pathway">
    <text evidence="1 5 6">Protein modification; protein lipoylation via endogenous pathway; protein N(6)-(lipoyl)lysine from octanoyl-[acyl-carrier-protein]: step 1/2.</text>
</comment>
<dbReference type="EMBL" id="CP003123">
    <property type="protein sequence ID" value="AGF74575.1"/>
    <property type="molecule type" value="Genomic_DNA"/>
</dbReference>
<dbReference type="PANTHER" id="PTHR10993">
    <property type="entry name" value="OCTANOYLTRANSFERASE"/>
    <property type="match status" value="1"/>
</dbReference>
<keyword evidence="3 5" id="KW-0012">Acyltransferase</keyword>
<dbReference type="CDD" id="cd16444">
    <property type="entry name" value="LipB"/>
    <property type="match status" value="1"/>
</dbReference>
<feature type="binding site" evidence="5 8">
    <location>
        <begin position="173"/>
        <end position="175"/>
    </location>
    <ligand>
        <name>substrate</name>
    </ligand>
</feature>
<dbReference type="NCBIfam" id="TIGR00214">
    <property type="entry name" value="lipB"/>
    <property type="match status" value="1"/>
</dbReference>
<dbReference type="HAMAP" id="MF_00013">
    <property type="entry name" value="LipB"/>
    <property type="match status" value="1"/>
</dbReference>
<dbReference type="InterPro" id="IPR004143">
    <property type="entry name" value="BPL_LPL_catalytic"/>
</dbReference>
<dbReference type="GO" id="GO:0009249">
    <property type="term" value="P:protein lipoylation"/>
    <property type="evidence" value="ECO:0007669"/>
    <property type="project" value="InterPro"/>
</dbReference>
<feature type="binding site" evidence="5 8">
    <location>
        <begin position="186"/>
        <end position="188"/>
    </location>
    <ligand>
        <name>substrate</name>
    </ligand>
</feature>
<evidence type="ECO:0000256" key="4">
    <source>
        <dbReference type="ARBA" id="ARBA00024732"/>
    </source>
</evidence>
<dbReference type="PROSITE" id="PS51733">
    <property type="entry name" value="BPL_LPL_CATALYTIC"/>
    <property type="match status" value="1"/>
</dbReference>
<evidence type="ECO:0000256" key="6">
    <source>
        <dbReference type="PIRNR" id="PIRNR016262"/>
    </source>
</evidence>
<dbReference type="RefSeq" id="WP_015398083.1">
    <property type="nucleotide sequence ID" value="NC_020300.1"/>
</dbReference>
<organism evidence="11 12">
    <name type="scientific">Bartonella australis (strain Aust/NH1)</name>
    <dbReference type="NCBI Taxonomy" id="1094489"/>
    <lineage>
        <taxon>Bacteria</taxon>
        <taxon>Pseudomonadati</taxon>
        <taxon>Pseudomonadota</taxon>
        <taxon>Alphaproteobacteria</taxon>
        <taxon>Hyphomicrobiales</taxon>
        <taxon>Bartonellaceae</taxon>
        <taxon>Bartonella</taxon>
    </lineage>
</organism>
<dbReference type="STRING" id="1094489.BAnh1_06960"/>
<dbReference type="HOGENOM" id="CLU_035168_3_0_5"/>
<dbReference type="InterPro" id="IPR000544">
    <property type="entry name" value="Octanoyltransferase"/>
</dbReference>
<dbReference type="NCBIfam" id="NF010921">
    <property type="entry name" value="PRK14341.1"/>
    <property type="match status" value="1"/>
</dbReference>
<dbReference type="eggNOG" id="COG0321">
    <property type="taxonomic scope" value="Bacteria"/>
</dbReference>
<feature type="active site" description="Acyl-thioester intermediate" evidence="5 7">
    <location>
        <position position="204"/>
    </location>
</feature>
<comment type="catalytic activity">
    <reaction evidence="5 6">
        <text>octanoyl-[ACP] + L-lysyl-[protein] = N(6)-octanoyl-L-lysyl-[protein] + holo-[ACP] + H(+)</text>
        <dbReference type="Rhea" id="RHEA:17665"/>
        <dbReference type="Rhea" id="RHEA-COMP:9636"/>
        <dbReference type="Rhea" id="RHEA-COMP:9685"/>
        <dbReference type="Rhea" id="RHEA-COMP:9752"/>
        <dbReference type="Rhea" id="RHEA-COMP:9928"/>
        <dbReference type="ChEBI" id="CHEBI:15378"/>
        <dbReference type="ChEBI" id="CHEBI:29969"/>
        <dbReference type="ChEBI" id="CHEBI:64479"/>
        <dbReference type="ChEBI" id="CHEBI:78463"/>
        <dbReference type="ChEBI" id="CHEBI:78809"/>
        <dbReference type="EC" id="2.3.1.181"/>
    </reaction>
</comment>
<feature type="site" description="Lowers pKa of active site Cys" evidence="5 9">
    <location>
        <position position="170"/>
    </location>
</feature>
<keyword evidence="2 5" id="KW-0808">Transferase</keyword>
<evidence type="ECO:0000259" key="10">
    <source>
        <dbReference type="PROSITE" id="PS51733"/>
    </source>
</evidence>
<dbReference type="GO" id="GO:0005737">
    <property type="term" value="C:cytoplasm"/>
    <property type="evidence" value="ECO:0007669"/>
    <property type="project" value="UniProtKB-SubCell"/>
</dbReference>
<accession>M1P421</accession>
<comment type="subcellular location">
    <subcellularLocation>
        <location evidence="5">Cytoplasm</location>
    </subcellularLocation>
</comment>
<proteinExistence type="inferred from homology"/>
<dbReference type="InterPro" id="IPR020605">
    <property type="entry name" value="Octanoyltransferase_CS"/>
</dbReference>
<sequence length="245" mass="27927">MRFKLKHINRHRSSHHFKAIDDAPPVEWKVSNSLVEYPEALRYMQERAENIFTKTAREQIWLLEHPSLYTAGTSAKKKDLLTPDLFPVYEAGRGGEFTYHGPGQRIAYIMLDLKRRKQDIRAFIGALEEWIIQTLAQFNIKGERRENRVGVWVVRQNCSSAIGNMPTEDKIAAIGVRVRKWVSFHGIAINVKPDLSHYAGIVPCGITDHGVTSLLDLGPSVTMHDFDIAMRQTFEQIFGPTIDVS</sequence>
<protein>
    <recommendedName>
        <fullName evidence="5 6">Octanoyltransferase</fullName>
        <ecNumber evidence="5 6">2.3.1.181</ecNumber>
    </recommendedName>
    <alternativeName>
        <fullName evidence="5">Lipoate-protein ligase B</fullName>
    </alternativeName>
    <alternativeName>
        <fullName evidence="5">Lipoyl/octanoyl transferase</fullName>
    </alternativeName>
    <alternativeName>
        <fullName evidence="5">Octanoyl-[acyl-carrier-protein]-protein N-octanoyltransferase</fullName>
    </alternativeName>
</protein>
<evidence type="ECO:0000256" key="5">
    <source>
        <dbReference type="HAMAP-Rule" id="MF_00013"/>
    </source>
</evidence>
<evidence type="ECO:0000256" key="8">
    <source>
        <dbReference type="PIRSR" id="PIRSR016262-2"/>
    </source>
</evidence>
<dbReference type="PANTHER" id="PTHR10993:SF7">
    <property type="entry name" value="LIPOYLTRANSFERASE 2, MITOCHONDRIAL-RELATED"/>
    <property type="match status" value="1"/>
</dbReference>
<dbReference type="PATRIC" id="fig|1094489.3.peg.846"/>
<feature type="binding site" evidence="5 8">
    <location>
        <begin position="93"/>
        <end position="100"/>
    </location>
    <ligand>
        <name>substrate</name>
    </ligand>
</feature>
<dbReference type="UniPathway" id="UPA00538">
    <property type="reaction ID" value="UER00592"/>
</dbReference>
<dbReference type="SUPFAM" id="SSF55681">
    <property type="entry name" value="Class II aaRS and biotin synthetases"/>
    <property type="match status" value="1"/>
</dbReference>
<evidence type="ECO:0000256" key="9">
    <source>
        <dbReference type="PIRSR" id="PIRSR016262-3"/>
    </source>
</evidence>
<comment type="function">
    <text evidence="4 5 6">Catalyzes the transfer of endogenously produced octanoic acid from octanoyl-acyl-carrier-protein onto the lipoyl domains of lipoate-dependent enzymes. Lipoyl-ACP can also act as a substrate although octanoyl-ACP is likely to be the physiological substrate.</text>
</comment>
<name>M1P421_BARAA</name>